<evidence type="ECO:0000313" key="4">
    <source>
        <dbReference type="Proteomes" id="UP001141981"/>
    </source>
</evidence>
<dbReference type="AlphaFoldDB" id="A0A9X3W4P2"/>
<feature type="region of interest" description="Disordered" evidence="1">
    <location>
        <begin position="256"/>
        <end position="283"/>
    </location>
</feature>
<dbReference type="EMBL" id="JAOTGY010000007">
    <property type="protein sequence ID" value="MDB6258028.1"/>
    <property type="molecule type" value="Genomic_DNA"/>
</dbReference>
<gene>
    <name evidence="3" type="ORF">ODU72_04955</name>
</gene>
<organism evidence="3 4">
    <name type="scientific">Lactobacillus amylovorus</name>
    <dbReference type="NCBI Taxonomy" id="1604"/>
    <lineage>
        <taxon>Bacteria</taxon>
        <taxon>Bacillati</taxon>
        <taxon>Bacillota</taxon>
        <taxon>Bacilli</taxon>
        <taxon>Lactobacillales</taxon>
        <taxon>Lactobacillaceae</taxon>
        <taxon>Lactobacillus</taxon>
    </lineage>
</organism>
<evidence type="ECO:0000313" key="3">
    <source>
        <dbReference type="EMBL" id="MDB6258028.1"/>
    </source>
</evidence>
<protein>
    <submittedName>
        <fullName evidence="3">Conserved phage C-terminal domain-containing protein</fullName>
    </submittedName>
</protein>
<evidence type="ECO:0000256" key="1">
    <source>
        <dbReference type="SAM" id="MobiDB-lite"/>
    </source>
</evidence>
<sequence>MKASWLFSKHPLLVDQDLATVIGLNEAIVLQQLNYWLRSKSAKKIDDKWWIYNTYENWKKQNFPFWSVATIRRTFSSLEKKEVVVSANFNRAGFDKTKWYSIDETKLNQLMSSACDQNEQTICSNCADGTDQNDHTYTRYYTETTSDTNKNSDKSQVTYQQSQSTKKEDKSESIPYQQIIDYLNQKTGAHYKPSSKANQRLIKARFKEGYKLDDFKTVIDNKAFEWQHTDMWQFMRPSTLFSPSHFDDYLNANNLDKHKNKPTGGGYDSTQVDLSDVNDDLPF</sequence>
<feature type="domain" description="Phage conserved hypothetical protein C-terminal" evidence="2">
    <location>
        <begin position="179"/>
        <end position="251"/>
    </location>
</feature>
<accession>A0A9X3W4P2</accession>
<name>A0A9X3W4P2_LACAM</name>
<reference evidence="3" key="2">
    <citation type="submission" date="2022-10" db="EMBL/GenBank/DDBJ databases">
        <authorList>
            <person name="Kostovova I."/>
            <person name="Moravkova M."/>
            <person name="Pechar R."/>
        </authorList>
    </citation>
    <scope>NUCLEOTIDE SEQUENCE</scope>
    <source>
        <strain evidence="3">M490A</strain>
    </source>
</reference>
<proteinExistence type="predicted"/>
<feature type="compositionally biased region" description="Polar residues" evidence="1">
    <location>
        <begin position="144"/>
        <end position="164"/>
    </location>
</feature>
<dbReference type="Pfam" id="PF09524">
    <property type="entry name" value="Phg_2220_C"/>
    <property type="match status" value="1"/>
</dbReference>
<dbReference type="NCBIfam" id="TIGR02220">
    <property type="entry name" value="phg_TIGR02220"/>
    <property type="match status" value="1"/>
</dbReference>
<evidence type="ECO:0000259" key="2">
    <source>
        <dbReference type="Pfam" id="PF09524"/>
    </source>
</evidence>
<comment type="caution">
    <text evidence="3">The sequence shown here is derived from an EMBL/GenBank/DDBJ whole genome shotgun (WGS) entry which is preliminary data.</text>
</comment>
<dbReference type="InterPro" id="IPR011741">
    <property type="entry name" value="Phg_2220_C"/>
</dbReference>
<dbReference type="Proteomes" id="UP001141981">
    <property type="component" value="Unassembled WGS sequence"/>
</dbReference>
<feature type="region of interest" description="Disordered" evidence="1">
    <location>
        <begin position="144"/>
        <end position="172"/>
    </location>
</feature>
<reference evidence="3" key="1">
    <citation type="journal article" date="2022" name="Microorganisms">
        <title>Antibiotic Susceptibility, Resistance Gene Determinants and Corresponding Genomic Regions in Lactobacillus amylovorus Isolates Derived from Wild Boars and Domestic Pigs.</title>
        <authorList>
            <person name="Moravkova M."/>
            <person name="Kostovova I."/>
            <person name="Kavanova K."/>
            <person name="Pechar R."/>
            <person name="Stanek S."/>
            <person name="Brychta A."/>
            <person name="Zeman M."/>
            <person name="Kubasova T."/>
        </authorList>
    </citation>
    <scope>NUCLEOTIDE SEQUENCE</scope>
    <source>
        <strain evidence="3">M490A</strain>
    </source>
</reference>
<dbReference type="RefSeq" id="WP_271880784.1">
    <property type="nucleotide sequence ID" value="NZ_JAOTGY010000007.1"/>
</dbReference>